<dbReference type="Gene3D" id="1.25.40.10">
    <property type="entry name" value="Tetratricopeptide repeat domain"/>
    <property type="match status" value="1"/>
</dbReference>
<dbReference type="EMBL" id="NXLV01000008">
    <property type="protein sequence ID" value="RDU70539.1"/>
    <property type="molecule type" value="Genomic_DNA"/>
</dbReference>
<accession>A0A3D8IZ42</accession>
<dbReference type="AlphaFoldDB" id="A0A3D8IZ42"/>
<dbReference type="OrthoDB" id="9772133at2"/>
<evidence type="ECO:0000313" key="1">
    <source>
        <dbReference type="EMBL" id="RDU70539.1"/>
    </source>
</evidence>
<comment type="caution">
    <text evidence="1">The sequence shown here is derived from an EMBL/GenBank/DDBJ whole genome shotgun (WGS) entry which is preliminary data.</text>
</comment>
<evidence type="ECO:0008006" key="3">
    <source>
        <dbReference type="Google" id="ProtNLM"/>
    </source>
</evidence>
<dbReference type="PROSITE" id="PS51257">
    <property type="entry name" value="PROKAR_LIPOPROTEIN"/>
    <property type="match status" value="1"/>
</dbReference>
<protein>
    <recommendedName>
        <fullName evidence="3">Beta-lactamase</fullName>
    </recommendedName>
</protein>
<reference evidence="1 2" key="1">
    <citation type="submission" date="2018-04" db="EMBL/GenBank/DDBJ databases">
        <title>Novel Campyloabacter and Helicobacter Species and Strains.</title>
        <authorList>
            <person name="Mannion A.J."/>
            <person name="Shen Z."/>
            <person name="Fox J.G."/>
        </authorList>
    </citation>
    <scope>NUCLEOTIDE SEQUENCE [LARGE SCALE GENOMIC DNA]</scope>
    <source>
        <strain evidence="1 2">MIT 04-9366</strain>
    </source>
</reference>
<dbReference type="RefSeq" id="WP_115569634.1">
    <property type="nucleotide sequence ID" value="NZ_NXLV01000008.1"/>
</dbReference>
<dbReference type="InterPro" id="IPR011990">
    <property type="entry name" value="TPR-like_helical_dom_sf"/>
</dbReference>
<name>A0A3D8IZ42_9HELI</name>
<sequence>MKQIGLLVLVLLALSGCKQNNLEKANKLYQKRDFTQALFHYEKACLEGEIYACKMSAFLHQEGKHSIPMSKAKAIKALEFACQYGDLPSCKITLRAYNLLHLKDLSQKVLGYSCQGGDATSCLQLAQTLYNPKDYKPSLELATKSCYGGEKRGCKLAIALLERFEPKSSSLNGLQKQLELLLQS</sequence>
<gene>
    <name evidence="1" type="ORF">CQA58_05040</name>
</gene>
<proteinExistence type="predicted"/>
<dbReference type="Proteomes" id="UP000257045">
    <property type="component" value="Unassembled WGS sequence"/>
</dbReference>
<organism evidence="1 2">
    <name type="scientific">Helicobacter brantae</name>
    <dbReference type="NCBI Taxonomy" id="375927"/>
    <lineage>
        <taxon>Bacteria</taxon>
        <taxon>Pseudomonadati</taxon>
        <taxon>Campylobacterota</taxon>
        <taxon>Epsilonproteobacteria</taxon>
        <taxon>Campylobacterales</taxon>
        <taxon>Helicobacteraceae</taxon>
        <taxon>Helicobacter</taxon>
    </lineage>
</organism>
<evidence type="ECO:0000313" key="2">
    <source>
        <dbReference type="Proteomes" id="UP000257045"/>
    </source>
</evidence>
<keyword evidence="2" id="KW-1185">Reference proteome</keyword>
<dbReference type="SUPFAM" id="SSF81901">
    <property type="entry name" value="HCP-like"/>
    <property type="match status" value="1"/>
</dbReference>